<feature type="compositionally biased region" description="Polar residues" evidence="1">
    <location>
        <begin position="155"/>
        <end position="174"/>
    </location>
</feature>
<protein>
    <submittedName>
        <fullName evidence="2">Uncharacterized protein</fullName>
    </submittedName>
</protein>
<feature type="region of interest" description="Disordered" evidence="1">
    <location>
        <begin position="357"/>
        <end position="510"/>
    </location>
</feature>
<feature type="region of interest" description="Disordered" evidence="1">
    <location>
        <begin position="631"/>
        <end position="683"/>
    </location>
</feature>
<proteinExistence type="predicted"/>
<accession>A0A5C3KJE9</accession>
<dbReference type="AlphaFoldDB" id="A0A5C3KJE9"/>
<dbReference type="OrthoDB" id="3363891at2759"/>
<keyword evidence="3" id="KW-1185">Reference proteome</keyword>
<feature type="region of interest" description="Disordered" evidence="1">
    <location>
        <begin position="556"/>
        <end position="581"/>
    </location>
</feature>
<organism evidence="2 3">
    <name type="scientific">Coprinopsis marcescibilis</name>
    <name type="common">Agaric fungus</name>
    <name type="synonym">Psathyrella marcescibilis</name>
    <dbReference type="NCBI Taxonomy" id="230819"/>
    <lineage>
        <taxon>Eukaryota</taxon>
        <taxon>Fungi</taxon>
        <taxon>Dikarya</taxon>
        <taxon>Basidiomycota</taxon>
        <taxon>Agaricomycotina</taxon>
        <taxon>Agaricomycetes</taxon>
        <taxon>Agaricomycetidae</taxon>
        <taxon>Agaricales</taxon>
        <taxon>Agaricineae</taxon>
        <taxon>Psathyrellaceae</taxon>
        <taxon>Coprinopsis</taxon>
    </lineage>
</organism>
<feature type="region of interest" description="Disordered" evidence="1">
    <location>
        <begin position="29"/>
        <end position="238"/>
    </location>
</feature>
<dbReference type="Proteomes" id="UP000307440">
    <property type="component" value="Unassembled WGS sequence"/>
</dbReference>
<feature type="compositionally biased region" description="Low complexity" evidence="1">
    <location>
        <begin position="175"/>
        <end position="186"/>
    </location>
</feature>
<feature type="compositionally biased region" description="Polar residues" evidence="1">
    <location>
        <begin position="420"/>
        <end position="440"/>
    </location>
</feature>
<reference evidence="2 3" key="1">
    <citation type="journal article" date="2019" name="Nat. Ecol. Evol.">
        <title>Megaphylogeny resolves global patterns of mushroom evolution.</title>
        <authorList>
            <person name="Varga T."/>
            <person name="Krizsan K."/>
            <person name="Foldi C."/>
            <person name="Dima B."/>
            <person name="Sanchez-Garcia M."/>
            <person name="Sanchez-Ramirez S."/>
            <person name="Szollosi G.J."/>
            <person name="Szarkandi J.G."/>
            <person name="Papp V."/>
            <person name="Albert L."/>
            <person name="Andreopoulos W."/>
            <person name="Angelini C."/>
            <person name="Antonin V."/>
            <person name="Barry K.W."/>
            <person name="Bougher N.L."/>
            <person name="Buchanan P."/>
            <person name="Buyck B."/>
            <person name="Bense V."/>
            <person name="Catcheside P."/>
            <person name="Chovatia M."/>
            <person name="Cooper J."/>
            <person name="Damon W."/>
            <person name="Desjardin D."/>
            <person name="Finy P."/>
            <person name="Geml J."/>
            <person name="Haridas S."/>
            <person name="Hughes K."/>
            <person name="Justo A."/>
            <person name="Karasinski D."/>
            <person name="Kautmanova I."/>
            <person name="Kiss B."/>
            <person name="Kocsube S."/>
            <person name="Kotiranta H."/>
            <person name="LaButti K.M."/>
            <person name="Lechner B.E."/>
            <person name="Liimatainen K."/>
            <person name="Lipzen A."/>
            <person name="Lukacs Z."/>
            <person name="Mihaltcheva S."/>
            <person name="Morgado L.N."/>
            <person name="Niskanen T."/>
            <person name="Noordeloos M.E."/>
            <person name="Ohm R.A."/>
            <person name="Ortiz-Santana B."/>
            <person name="Ovrebo C."/>
            <person name="Racz N."/>
            <person name="Riley R."/>
            <person name="Savchenko A."/>
            <person name="Shiryaev A."/>
            <person name="Soop K."/>
            <person name="Spirin V."/>
            <person name="Szebenyi C."/>
            <person name="Tomsovsky M."/>
            <person name="Tulloss R.E."/>
            <person name="Uehling J."/>
            <person name="Grigoriev I.V."/>
            <person name="Vagvolgyi C."/>
            <person name="Papp T."/>
            <person name="Martin F.M."/>
            <person name="Miettinen O."/>
            <person name="Hibbett D.S."/>
            <person name="Nagy L.G."/>
        </authorList>
    </citation>
    <scope>NUCLEOTIDE SEQUENCE [LARGE SCALE GENOMIC DNA]</scope>
    <source>
        <strain evidence="2 3">CBS 121175</strain>
    </source>
</reference>
<gene>
    <name evidence="2" type="ORF">FA15DRAFT_127814</name>
</gene>
<evidence type="ECO:0000313" key="2">
    <source>
        <dbReference type="EMBL" id="TFK20409.1"/>
    </source>
</evidence>
<feature type="compositionally biased region" description="Polar residues" evidence="1">
    <location>
        <begin position="458"/>
        <end position="470"/>
    </location>
</feature>
<feature type="compositionally biased region" description="Basic residues" evidence="1">
    <location>
        <begin position="60"/>
        <end position="70"/>
    </location>
</feature>
<feature type="compositionally biased region" description="Polar residues" evidence="1">
    <location>
        <begin position="126"/>
        <end position="135"/>
    </location>
</feature>
<sequence>MALTAAVRLPGPSWDEEVVPALRKRLESESRTLTKRMSAISLSEDVVATAYLPEPTARQRTAKPSHKRRQSSTSTARASPLQMESSHSGSTSTASTSRANPKQHQPASEASSSSASYQRSRTYSQPDSPHFSNGHATKRSAEPKPTRIPKPSKAYGTSSTGNTPTFPQTNGFSTYGQQHQQYYSSEQSHEGKFDSHFTSSTTRSTLAIPNNRSTSGLLNESAPFPPSSSVSSIGNGYSQNEYPYVEDEEPPRPSMDSEERPFEHWYRGEVSRNGGVGELRVGRRQEMLEIANYGHMIRKRKVSPGWNGQQQHLTEDLRHRKRAGSIGGLTDAERIRGSVLFDEEGMNAVGRVLDEDPLTDLEKESDMASLSSRYRPEPDFIRSTAQASYEAPITENNSSSQILSSSRNGQYPPTRIPSRPANTRRSSESRAPTPTSGLNGSTSSSKTPSPPPMPITTMRSVSGQSMSGTPAVNGKRVVSPTTPGKRRTPVKSLRGKQAPPSLAKKDPREVSHYSLPAEGEELEHAIPTWTQPIHKSGNWDEVVLPVVARQKGMDDHYQTADGSPQPRMVDKTVAPAPGTFGYDATKYRRNMNNEQESIPMDEFGRSSERPILDQHKPEWTLQPYLDTYTADESRGQARPSPPPSPAPFSHYAPPRDQVIVTKPNTAIQQRPPEAELLDQDDKHSGGCCKCTIM</sequence>
<feature type="compositionally biased region" description="Polar residues" evidence="1">
    <location>
        <begin position="196"/>
        <end position="218"/>
    </location>
</feature>
<evidence type="ECO:0000313" key="3">
    <source>
        <dbReference type="Proteomes" id="UP000307440"/>
    </source>
</evidence>
<feature type="compositionally biased region" description="Low complexity" evidence="1">
    <location>
        <begin position="108"/>
        <end position="125"/>
    </location>
</feature>
<dbReference type="STRING" id="230819.A0A5C3KJE9"/>
<name>A0A5C3KJE9_COPMA</name>
<evidence type="ECO:0000256" key="1">
    <source>
        <dbReference type="SAM" id="MobiDB-lite"/>
    </source>
</evidence>
<feature type="compositionally biased region" description="Low complexity" evidence="1">
    <location>
        <begin position="71"/>
        <end position="97"/>
    </location>
</feature>
<dbReference type="EMBL" id="ML210301">
    <property type="protein sequence ID" value="TFK20409.1"/>
    <property type="molecule type" value="Genomic_DNA"/>
</dbReference>